<comment type="caution">
    <text evidence="2">The sequence shown here is derived from an EMBL/GenBank/DDBJ whole genome shotgun (WGS) entry which is preliminary data.</text>
</comment>
<feature type="chain" id="PRO_5022811055" description="Porin family protein" evidence="1">
    <location>
        <begin position="21"/>
        <end position="272"/>
    </location>
</feature>
<evidence type="ECO:0000313" key="2">
    <source>
        <dbReference type="EMBL" id="KAA0969050.1"/>
    </source>
</evidence>
<dbReference type="InterPro" id="IPR011250">
    <property type="entry name" value="OMP/PagP_B-barrel"/>
</dbReference>
<dbReference type="AlphaFoldDB" id="A0A5B0DU17"/>
<protein>
    <recommendedName>
        <fullName evidence="4">Porin family protein</fullName>
    </recommendedName>
</protein>
<dbReference type="Gene3D" id="2.40.160.20">
    <property type="match status" value="1"/>
</dbReference>
<keyword evidence="3" id="KW-1185">Reference proteome</keyword>
<reference evidence="2 3" key="1">
    <citation type="submission" date="2019-08" db="EMBL/GenBank/DDBJ databases">
        <title>Aureimonas fodiniaquatilis sp. nov., isolated from a coal mine wastewater.</title>
        <authorList>
            <person name="Kim W."/>
        </authorList>
    </citation>
    <scope>NUCLEOTIDE SEQUENCE [LARGE SCALE GENOMIC DNA]</scope>
    <source>
        <strain evidence="2 3">CAU 1482</strain>
    </source>
</reference>
<feature type="signal peptide" evidence="1">
    <location>
        <begin position="1"/>
        <end position="20"/>
    </location>
</feature>
<proteinExistence type="predicted"/>
<evidence type="ECO:0008006" key="4">
    <source>
        <dbReference type="Google" id="ProtNLM"/>
    </source>
</evidence>
<dbReference type="RefSeq" id="WP_149301323.1">
    <property type="nucleotide sequence ID" value="NZ_VTWH01000004.1"/>
</dbReference>
<dbReference type="Proteomes" id="UP000324738">
    <property type="component" value="Unassembled WGS sequence"/>
</dbReference>
<name>A0A5B0DU17_9HYPH</name>
<keyword evidence="1" id="KW-0732">Signal</keyword>
<evidence type="ECO:0000256" key="1">
    <source>
        <dbReference type="SAM" id="SignalP"/>
    </source>
</evidence>
<dbReference type="EMBL" id="VTWH01000004">
    <property type="protein sequence ID" value="KAA0969050.1"/>
    <property type="molecule type" value="Genomic_DNA"/>
</dbReference>
<dbReference type="SUPFAM" id="SSF56925">
    <property type="entry name" value="OMPA-like"/>
    <property type="match status" value="1"/>
</dbReference>
<sequence length="272" mass="29071">MKRFGFAAILALCVSHASHAADVVTAPSEEIVPVTEAVPGWALQITPYMWAAGLKGNISPFRRAPTIGVEKPFSDVMDELNIGGFVNLWARYDRFVFSGDIMYVSTTDSRTSGPLPPLPIPVPIGTVVNGSVDSTQFTATLQGGYRIIDNTAFSLDVLVGARAWHISNDVTVSALGASRTYGESFGWVDPVVGARAFLPFTEKLSVMAQADIGGFGAGSELTWSVLGTVNYAFTDTLSVSAGYKVLDVDYRHGGHVFDVQLSGPVLGATWRF</sequence>
<organism evidence="2 3">
    <name type="scientific">Aureimonas fodinaquatilis</name>
    <dbReference type="NCBI Taxonomy" id="2565783"/>
    <lineage>
        <taxon>Bacteria</taxon>
        <taxon>Pseudomonadati</taxon>
        <taxon>Pseudomonadota</taxon>
        <taxon>Alphaproteobacteria</taxon>
        <taxon>Hyphomicrobiales</taxon>
        <taxon>Aurantimonadaceae</taxon>
        <taxon>Aureimonas</taxon>
    </lineage>
</organism>
<accession>A0A5B0DU17</accession>
<dbReference type="OrthoDB" id="6555107at2"/>
<gene>
    <name evidence="2" type="ORF">FPY71_16000</name>
</gene>
<evidence type="ECO:0000313" key="3">
    <source>
        <dbReference type="Proteomes" id="UP000324738"/>
    </source>
</evidence>